<dbReference type="InterPro" id="IPR000700">
    <property type="entry name" value="PAS-assoc_C"/>
</dbReference>
<dbReference type="InterPro" id="IPR003661">
    <property type="entry name" value="HisK_dim/P_dom"/>
</dbReference>
<dbReference type="NCBIfam" id="TIGR00229">
    <property type="entry name" value="sensory_box"/>
    <property type="match status" value="1"/>
</dbReference>
<dbReference type="GO" id="GO:0000155">
    <property type="term" value="F:phosphorelay sensor kinase activity"/>
    <property type="evidence" value="ECO:0007669"/>
    <property type="project" value="InterPro"/>
</dbReference>
<dbReference type="InterPro" id="IPR000014">
    <property type="entry name" value="PAS"/>
</dbReference>
<dbReference type="PROSITE" id="PS50006">
    <property type="entry name" value="FHA_DOMAIN"/>
    <property type="match status" value="1"/>
</dbReference>
<dbReference type="InterPro" id="IPR036890">
    <property type="entry name" value="HATPase_C_sf"/>
</dbReference>
<feature type="non-terminal residue" evidence="10">
    <location>
        <position position="1"/>
    </location>
</feature>
<feature type="domain" description="Histidine kinase" evidence="8">
    <location>
        <begin position="122"/>
        <end position="329"/>
    </location>
</feature>
<dbReference type="InterPro" id="IPR013656">
    <property type="entry name" value="PAS_4"/>
</dbReference>
<comment type="caution">
    <text evidence="10">The sequence shown here is derived from an EMBL/GenBank/DDBJ whole genome shotgun (WGS) entry which is preliminary data.</text>
</comment>
<dbReference type="InterPro" id="IPR035965">
    <property type="entry name" value="PAS-like_dom_sf"/>
</dbReference>
<dbReference type="PANTHER" id="PTHR43304">
    <property type="entry name" value="PHYTOCHROME-LIKE PROTEIN CPH1"/>
    <property type="match status" value="1"/>
</dbReference>
<dbReference type="PRINTS" id="PR00344">
    <property type="entry name" value="BCTRLSENSOR"/>
</dbReference>
<dbReference type="Gene3D" id="3.30.450.20">
    <property type="entry name" value="PAS domain"/>
    <property type="match status" value="1"/>
</dbReference>
<keyword evidence="3" id="KW-0597">Phosphoprotein</keyword>
<dbReference type="InterPro" id="IPR005467">
    <property type="entry name" value="His_kinase_dom"/>
</dbReference>
<feature type="domain" description="PAC" evidence="9">
    <location>
        <begin position="45"/>
        <end position="97"/>
    </location>
</feature>
<keyword evidence="4" id="KW-0808">Transferase</keyword>
<evidence type="ECO:0000259" key="8">
    <source>
        <dbReference type="PROSITE" id="PS50109"/>
    </source>
</evidence>
<name>A0AAW4PL11_9EURY</name>
<dbReference type="PROSITE" id="PS50113">
    <property type="entry name" value="PAC"/>
    <property type="match status" value="1"/>
</dbReference>
<dbReference type="InterPro" id="IPR036097">
    <property type="entry name" value="HisK_dim/P_sf"/>
</dbReference>
<keyword evidence="5" id="KW-0418">Kinase</keyword>
<evidence type="ECO:0000313" key="11">
    <source>
        <dbReference type="Proteomes" id="UP001430455"/>
    </source>
</evidence>
<evidence type="ECO:0000313" key="10">
    <source>
        <dbReference type="EMBL" id="MBX0298203.1"/>
    </source>
</evidence>
<evidence type="ECO:0000256" key="2">
    <source>
        <dbReference type="ARBA" id="ARBA00012438"/>
    </source>
</evidence>
<dbReference type="RefSeq" id="WP_220582781.1">
    <property type="nucleotide sequence ID" value="NZ_RKLT01000043.1"/>
</dbReference>
<organism evidence="10 11">
    <name type="scientific">Haloarcula nitratireducens</name>
    <dbReference type="NCBI Taxonomy" id="2487749"/>
    <lineage>
        <taxon>Archaea</taxon>
        <taxon>Methanobacteriati</taxon>
        <taxon>Methanobacteriota</taxon>
        <taxon>Stenosarchaea group</taxon>
        <taxon>Halobacteria</taxon>
        <taxon>Halobacteriales</taxon>
        <taxon>Haloarculaceae</taxon>
        <taxon>Haloarcula</taxon>
    </lineage>
</organism>
<reference evidence="10 11" key="1">
    <citation type="submission" date="2021-06" db="EMBL/GenBank/DDBJ databases">
        <title>Halomicroarcula sp. a new haloarchaeum isolated from saline soil.</title>
        <authorList>
            <person name="Duran-Viseras A."/>
            <person name="Sanchez-Porro C."/>
            <person name="Ventosa A."/>
        </authorList>
    </citation>
    <scope>NUCLEOTIDE SEQUENCE [LARGE SCALE GENOMIC DNA]</scope>
    <source>
        <strain evidence="10 11">F27</strain>
    </source>
</reference>
<dbReference type="EC" id="2.7.13.3" evidence="2"/>
<dbReference type="PROSITE" id="PS50109">
    <property type="entry name" value="HIS_KIN"/>
    <property type="match status" value="1"/>
</dbReference>
<keyword evidence="6" id="KW-0175">Coiled coil</keyword>
<sequence length="335" mass="37161">ANQAYKELVGCSSDVLQGKPIRDVLGEEIGAEIEARYQECIERREPLSYEVTDAVDGQSTCWQTKLAPVIENGDVIQLVGATRDITTQKEREEELEHRREELNALVEELERSNAELEQFASAVAHDLKEPLRTIASYLQLLERRYADDLDEDGREFIEFAVDGADRMQRMIADILEFARIGRSESPREVVDCDVILKEVREMLLLDREHCEVTVEPLPTVMGNPTQLTKVFQNLIGNAIAHSEGEVSVLVTATRVDDTWRFTVSDTGPGIPPEQQDQIFDLFTVVGDSGGTGVGLAICKKIVDHHGGTISVDSTVGEGTRFSFTLPAAESMSEPV</sequence>
<dbReference type="PANTHER" id="PTHR43304:SF1">
    <property type="entry name" value="PAC DOMAIN-CONTAINING PROTEIN"/>
    <property type="match status" value="1"/>
</dbReference>
<dbReference type="SMART" id="SM00387">
    <property type="entry name" value="HATPase_c"/>
    <property type="match status" value="1"/>
</dbReference>
<dbReference type="Gene3D" id="1.10.287.130">
    <property type="match status" value="1"/>
</dbReference>
<evidence type="ECO:0000256" key="1">
    <source>
        <dbReference type="ARBA" id="ARBA00000085"/>
    </source>
</evidence>
<evidence type="ECO:0000259" key="9">
    <source>
        <dbReference type="PROSITE" id="PS50113"/>
    </source>
</evidence>
<dbReference type="Pfam" id="PF02518">
    <property type="entry name" value="HATPase_c"/>
    <property type="match status" value="1"/>
</dbReference>
<dbReference type="Proteomes" id="UP001430455">
    <property type="component" value="Unassembled WGS sequence"/>
</dbReference>
<gene>
    <name evidence="10" type="ORF">EGH23_25415</name>
</gene>
<dbReference type="AlphaFoldDB" id="A0AAW4PL11"/>
<comment type="catalytic activity">
    <reaction evidence="1">
        <text>ATP + protein L-histidine = ADP + protein N-phospho-L-histidine.</text>
        <dbReference type="EC" id="2.7.13.3"/>
    </reaction>
</comment>
<proteinExistence type="predicted"/>
<dbReference type="Gene3D" id="3.30.565.10">
    <property type="entry name" value="Histidine kinase-like ATPase, C-terminal domain"/>
    <property type="match status" value="1"/>
</dbReference>
<accession>A0AAW4PL11</accession>
<feature type="domain" description="FHA" evidence="7">
    <location>
        <begin position="178"/>
        <end position="216"/>
    </location>
</feature>
<dbReference type="InterPro" id="IPR000253">
    <property type="entry name" value="FHA_dom"/>
</dbReference>
<dbReference type="Pfam" id="PF00512">
    <property type="entry name" value="HisKA"/>
    <property type="match status" value="1"/>
</dbReference>
<dbReference type="EMBL" id="RKLT01000043">
    <property type="protein sequence ID" value="MBX0298203.1"/>
    <property type="molecule type" value="Genomic_DNA"/>
</dbReference>
<evidence type="ECO:0000256" key="6">
    <source>
        <dbReference type="SAM" id="Coils"/>
    </source>
</evidence>
<dbReference type="InterPro" id="IPR052162">
    <property type="entry name" value="Sensor_kinase/Photoreceptor"/>
</dbReference>
<evidence type="ECO:0000259" key="7">
    <source>
        <dbReference type="PROSITE" id="PS50006"/>
    </source>
</evidence>
<dbReference type="SUPFAM" id="SSF55874">
    <property type="entry name" value="ATPase domain of HSP90 chaperone/DNA topoisomerase II/histidine kinase"/>
    <property type="match status" value="1"/>
</dbReference>
<dbReference type="SMART" id="SM00388">
    <property type="entry name" value="HisKA"/>
    <property type="match status" value="1"/>
</dbReference>
<dbReference type="FunFam" id="3.30.565.10:FF:000006">
    <property type="entry name" value="Sensor histidine kinase WalK"/>
    <property type="match status" value="1"/>
</dbReference>
<evidence type="ECO:0000256" key="4">
    <source>
        <dbReference type="ARBA" id="ARBA00022679"/>
    </source>
</evidence>
<protein>
    <recommendedName>
        <fullName evidence="2">histidine kinase</fullName>
        <ecNumber evidence="2">2.7.13.3</ecNumber>
    </recommendedName>
</protein>
<dbReference type="SUPFAM" id="SSF55785">
    <property type="entry name" value="PYP-like sensor domain (PAS domain)"/>
    <property type="match status" value="1"/>
</dbReference>
<dbReference type="InterPro" id="IPR004358">
    <property type="entry name" value="Sig_transdc_His_kin-like_C"/>
</dbReference>
<dbReference type="Pfam" id="PF08448">
    <property type="entry name" value="PAS_4"/>
    <property type="match status" value="1"/>
</dbReference>
<dbReference type="CDD" id="cd00130">
    <property type="entry name" value="PAS"/>
    <property type="match status" value="1"/>
</dbReference>
<dbReference type="InterPro" id="IPR003594">
    <property type="entry name" value="HATPase_dom"/>
</dbReference>
<evidence type="ECO:0000256" key="3">
    <source>
        <dbReference type="ARBA" id="ARBA00022553"/>
    </source>
</evidence>
<feature type="coiled-coil region" evidence="6">
    <location>
        <begin position="85"/>
        <end position="122"/>
    </location>
</feature>
<evidence type="ECO:0000256" key="5">
    <source>
        <dbReference type="ARBA" id="ARBA00022777"/>
    </source>
</evidence>
<keyword evidence="11" id="KW-1185">Reference proteome</keyword>
<dbReference type="SUPFAM" id="SSF47384">
    <property type="entry name" value="Homodimeric domain of signal transducing histidine kinase"/>
    <property type="match status" value="1"/>
</dbReference>
<dbReference type="CDD" id="cd00082">
    <property type="entry name" value="HisKA"/>
    <property type="match status" value="1"/>
</dbReference>